<dbReference type="RefSeq" id="WP_054326004.1">
    <property type="nucleotide sequence ID" value="NZ_JACOPL010000001.1"/>
</dbReference>
<gene>
    <name evidence="2" type="ORF">H8S45_01580</name>
</gene>
<sequence>MDEQSKGFRGVVFGGFKREDVLRYIEETDTRYFSETEELRRQLAEAQAAMGELRGQNEKLTEKNAELLERLGQMTLDTDKIRAKLDEIEKGFTLQTTEIEAQNARAESLAAENDRLTAENTKLAQKCGEYDASKEKIAEMELSAYRRAKQIEEDAKSELQKLRRQSLEMIEQVKRQLDTAKENYRTVLARSQQESAEMARKAGEVLGEIDRITAALGKSEADKSKSGLRDVLSNLRIKTEE</sequence>
<keyword evidence="1" id="KW-0175">Coiled coil</keyword>
<keyword evidence="3" id="KW-1185">Reference proteome</keyword>
<evidence type="ECO:0000313" key="2">
    <source>
        <dbReference type="EMBL" id="MBC5724167.1"/>
    </source>
</evidence>
<dbReference type="AlphaFoldDB" id="A0A923RUP5"/>
<evidence type="ECO:0000256" key="1">
    <source>
        <dbReference type="SAM" id="Coils"/>
    </source>
</evidence>
<accession>A0A923RUP5</accession>
<dbReference type="Proteomes" id="UP000606499">
    <property type="component" value="Unassembled WGS sequence"/>
</dbReference>
<feature type="coiled-coil region" evidence="1">
    <location>
        <begin position="36"/>
        <end position="190"/>
    </location>
</feature>
<protein>
    <recommendedName>
        <fullName evidence="4">DivIVA domain-containing protein</fullName>
    </recommendedName>
</protein>
<dbReference type="EMBL" id="JACOPL010000001">
    <property type="protein sequence ID" value="MBC5724167.1"/>
    <property type="molecule type" value="Genomic_DNA"/>
</dbReference>
<evidence type="ECO:0000313" key="3">
    <source>
        <dbReference type="Proteomes" id="UP000606499"/>
    </source>
</evidence>
<comment type="caution">
    <text evidence="2">The sequence shown here is derived from an EMBL/GenBank/DDBJ whole genome shotgun (WGS) entry which is preliminary data.</text>
</comment>
<evidence type="ECO:0008006" key="4">
    <source>
        <dbReference type="Google" id="ProtNLM"/>
    </source>
</evidence>
<proteinExistence type="predicted"/>
<organism evidence="2 3">
    <name type="scientific">Agathobaculum faecis</name>
    <dbReference type="NCBI Taxonomy" id="2763013"/>
    <lineage>
        <taxon>Bacteria</taxon>
        <taxon>Bacillati</taxon>
        <taxon>Bacillota</taxon>
        <taxon>Clostridia</taxon>
        <taxon>Eubacteriales</taxon>
        <taxon>Butyricicoccaceae</taxon>
        <taxon>Agathobaculum</taxon>
    </lineage>
</organism>
<name>A0A923RUP5_9FIRM</name>
<reference evidence="2" key="1">
    <citation type="submission" date="2020-08" db="EMBL/GenBank/DDBJ databases">
        <title>Genome public.</title>
        <authorList>
            <person name="Liu C."/>
            <person name="Sun Q."/>
        </authorList>
    </citation>
    <scope>NUCLEOTIDE SEQUENCE</scope>
    <source>
        <strain evidence="2">NSJ-28</strain>
    </source>
</reference>